<name>A0AAV2J7X8_KNICA</name>
<evidence type="ECO:0000256" key="3">
    <source>
        <dbReference type="SAM" id="MobiDB-lite"/>
    </source>
</evidence>
<keyword evidence="2" id="KW-0436">Ligase</keyword>
<dbReference type="Pfam" id="PF03099">
    <property type="entry name" value="BPL_LplA_LipB"/>
    <property type="match status" value="1"/>
</dbReference>
<evidence type="ECO:0000256" key="1">
    <source>
        <dbReference type="ARBA" id="ARBA00009934"/>
    </source>
</evidence>
<dbReference type="SUPFAM" id="SSF55681">
    <property type="entry name" value="Class II aaRS and biotin synthetases"/>
    <property type="match status" value="1"/>
</dbReference>
<evidence type="ECO:0000313" key="5">
    <source>
        <dbReference type="EMBL" id="CAL1572740.1"/>
    </source>
</evidence>
<gene>
    <name evidence="5" type="ORF">KC01_LOCUS4752</name>
</gene>
<feature type="region of interest" description="Disordered" evidence="3">
    <location>
        <begin position="418"/>
        <end position="443"/>
    </location>
</feature>
<dbReference type="GO" id="GO:0005737">
    <property type="term" value="C:cytoplasm"/>
    <property type="evidence" value="ECO:0007669"/>
    <property type="project" value="TreeGrafter"/>
</dbReference>
<dbReference type="EMBL" id="OZ035833">
    <property type="protein sequence ID" value="CAL1572740.1"/>
    <property type="molecule type" value="Genomic_DNA"/>
</dbReference>
<feature type="domain" description="BPL/LPL catalytic" evidence="4">
    <location>
        <begin position="602"/>
        <end position="800"/>
    </location>
</feature>
<organism evidence="5 6">
    <name type="scientific">Knipowitschia caucasica</name>
    <name type="common">Caucasian dwarf goby</name>
    <name type="synonym">Pomatoschistus caucasicus</name>
    <dbReference type="NCBI Taxonomy" id="637954"/>
    <lineage>
        <taxon>Eukaryota</taxon>
        <taxon>Metazoa</taxon>
        <taxon>Chordata</taxon>
        <taxon>Craniata</taxon>
        <taxon>Vertebrata</taxon>
        <taxon>Euteleostomi</taxon>
        <taxon>Actinopterygii</taxon>
        <taxon>Neopterygii</taxon>
        <taxon>Teleostei</taxon>
        <taxon>Neoteleostei</taxon>
        <taxon>Acanthomorphata</taxon>
        <taxon>Gobiaria</taxon>
        <taxon>Gobiiformes</taxon>
        <taxon>Gobioidei</taxon>
        <taxon>Gobiidae</taxon>
        <taxon>Gobiinae</taxon>
        <taxon>Knipowitschia</taxon>
    </lineage>
</organism>
<dbReference type="InterPro" id="IPR045864">
    <property type="entry name" value="aa-tRNA-synth_II/BPL/LPL"/>
</dbReference>
<evidence type="ECO:0000259" key="4">
    <source>
        <dbReference type="PROSITE" id="PS51733"/>
    </source>
</evidence>
<feature type="compositionally biased region" description="Basic and acidic residues" evidence="3">
    <location>
        <begin position="427"/>
        <end position="440"/>
    </location>
</feature>
<dbReference type="GO" id="GO:0004077">
    <property type="term" value="F:biotin--[biotin carboxyl-carrier protein] ligase activity"/>
    <property type="evidence" value="ECO:0007669"/>
    <property type="project" value="InterPro"/>
</dbReference>
<dbReference type="PANTHER" id="PTHR12835:SF5">
    <property type="entry name" value="BIOTIN--PROTEIN LIGASE"/>
    <property type="match status" value="1"/>
</dbReference>
<reference evidence="5 6" key="1">
    <citation type="submission" date="2024-04" db="EMBL/GenBank/DDBJ databases">
        <authorList>
            <person name="Waldvogel A.-M."/>
            <person name="Schoenle A."/>
        </authorList>
    </citation>
    <scope>NUCLEOTIDE SEQUENCE [LARGE SCALE GENOMIC DNA]</scope>
</reference>
<dbReference type="PANTHER" id="PTHR12835">
    <property type="entry name" value="BIOTIN PROTEIN LIGASE"/>
    <property type="match status" value="1"/>
</dbReference>
<protein>
    <recommendedName>
        <fullName evidence="4">BPL/LPL catalytic domain-containing protein</fullName>
    </recommendedName>
</protein>
<keyword evidence="6" id="KW-1185">Reference proteome</keyword>
<evidence type="ECO:0000313" key="6">
    <source>
        <dbReference type="Proteomes" id="UP001497482"/>
    </source>
</evidence>
<dbReference type="Pfam" id="PF09825">
    <property type="entry name" value="BPL_N"/>
    <property type="match status" value="1"/>
</dbReference>
<accession>A0AAV2J7X8</accession>
<comment type="similarity">
    <text evidence="1">Belongs to the biotin--protein ligase family.</text>
</comment>
<dbReference type="Proteomes" id="UP001497482">
    <property type="component" value="Chromosome 11"/>
</dbReference>
<dbReference type="NCBIfam" id="TIGR00121">
    <property type="entry name" value="birA_ligase"/>
    <property type="match status" value="1"/>
</dbReference>
<feature type="region of interest" description="Disordered" evidence="3">
    <location>
        <begin position="232"/>
        <end position="254"/>
    </location>
</feature>
<dbReference type="CDD" id="cd16442">
    <property type="entry name" value="BPL"/>
    <property type="match status" value="1"/>
</dbReference>
<dbReference type="InterPro" id="IPR004143">
    <property type="entry name" value="BPL_LPL_catalytic"/>
</dbReference>
<dbReference type="Gene3D" id="3.30.930.10">
    <property type="entry name" value="Bira Bifunctional Protein, Domain 2"/>
    <property type="match status" value="1"/>
</dbReference>
<proteinExistence type="inferred from homology"/>
<dbReference type="PROSITE" id="PS51733">
    <property type="entry name" value="BPL_LPL_CATALYTIC"/>
    <property type="match status" value="1"/>
</dbReference>
<dbReference type="InterPro" id="IPR019197">
    <property type="entry name" value="Biotin-prot_ligase_N"/>
</dbReference>
<sequence>MLITLSYVYLWLRFHRTYPSLIRETVLRLQRGPRNLALCFCRGPSTAASQRPLDEEEGLGLFLQRGDCTVYVTEPQVRSDLSSWTVLHPSSAPLTDHISFIIEATAHRAPPAHKHQVGWSDLCVPLAHCPMVPGQPYQALAQASVEDFSRLGVAFLEERLQLEAPLWPSRILPVCLEPSVLAALQKQVPQCLLSVDQAPLLCRTSSLPPEPRPHSLYLPPDLSPLGRDERRASEPLLCPPQSQQPGGHMEEHGHGPLHLASCHECLELENSTILSVKYASAENIPELPDDGAGDGGSDSGAAEIPEDYCSSADANSKPPNVLIYTGESEARYRSVQRLLSTRISAEKYLLYRLMPQQALSDPWLEQCCLLVVAEDAEDQPLSDHLQTRFLTFLSAGGRVLGLCSGLCPAGVALVQQQHQHQQQHQQQDQRRTMRFTREDSSSLELRVQTSDRLYARDVRGGGEVELWGELSGGGMAVIRVTHGDDGGEAVLCQVRLEEAPEDPEGLEVLEEILSSLGVSCEPCEAPRASPVHLLSTSTEAKRSFVAWLRTQADDRGLLRLPKACLRLVSCSEAGAELDPVEGPVSLLWDSSEAPCPESFSLQTYRSHLRTKQLGRTVLYADVVSSTMDMLDGWNIRLPSDVGLVAVAARQSQGRGRSRNGWLSPLGCAMFTVCLQVSLSSRLGQRIPFLQHLMALAVVLAVRTLPGYEDVDLRVKWPNDIYHSSGQKLGGVLVTSTVLGSSFHLLVGCGFNVTNSSPTVCINDLVQRHNLETGSSLGPLSTSQLIARSLTQLEELVSRFQSQGPDAVLPAYYSHWLHSGSRVRLWSEEGPEVEVVGLDQNGFLQVLCPERGLLSLEPDGNSFDMLKNLLVMKHH</sequence>
<evidence type="ECO:0000256" key="2">
    <source>
        <dbReference type="ARBA" id="ARBA00022598"/>
    </source>
</evidence>
<feature type="region of interest" description="Disordered" evidence="3">
    <location>
        <begin position="285"/>
        <end position="313"/>
    </location>
</feature>
<dbReference type="AlphaFoldDB" id="A0AAV2J7X8"/>
<dbReference type="InterPro" id="IPR004408">
    <property type="entry name" value="Biotin_CoA_COase_ligase"/>
</dbReference>